<dbReference type="EMBL" id="CAKKNE010000001">
    <property type="protein sequence ID" value="CAH0366227.1"/>
    <property type="molecule type" value="Genomic_DNA"/>
</dbReference>
<evidence type="ECO:0000256" key="1">
    <source>
        <dbReference type="SAM" id="MobiDB-lite"/>
    </source>
</evidence>
<evidence type="ECO:0000313" key="3">
    <source>
        <dbReference type="EMBL" id="CAH0366227.1"/>
    </source>
</evidence>
<feature type="compositionally biased region" description="Low complexity" evidence="1">
    <location>
        <begin position="263"/>
        <end position="274"/>
    </location>
</feature>
<reference evidence="3" key="1">
    <citation type="submission" date="2021-11" db="EMBL/GenBank/DDBJ databases">
        <authorList>
            <consortium name="Genoscope - CEA"/>
            <person name="William W."/>
        </authorList>
    </citation>
    <scope>NUCLEOTIDE SEQUENCE</scope>
</reference>
<feature type="domain" description="ELMO" evidence="2">
    <location>
        <begin position="443"/>
        <end position="600"/>
    </location>
</feature>
<name>A0A8J2SH64_9STRA</name>
<feature type="region of interest" description="Disordered" evidence="1">
    <location>
        <begin position="615"/>
        <end position="634"/>
    </location>
</feature>
<dbReference type="AlphaFoldDB" id="A0A8J2SH64"/>
<feature type="compositionally biased region" description="Acidic residues" evidence="1">
    <location>
        <begin position="152"/>
        <end position="169"/>
    </location>
</feature>
<dbReference type="OrthoDB" id="266227at2759"/>
<proteinExistence type="predicted"/>
<protein>
    <recommendedName>
        <fullName evidence="2">ELMO domain-containing protein</fullName>
    </recommendedName>
</protein>
<dbReference type="PANTHER" id="PTHR48125">
    <property type="entry name" value="LP07818P1"/>
    <property type="match status" value="1"/>
</dbReference>
<dbReference type="Proteomes" id="UP000789595">
    <property type="component" value="Unassembled WGS sequence"/>
</dbReference>
<feature type="compositionally biased region" description="Low complexity" evidence="1">
    <location>
        <begin position="293"/>
        <end position="302"/>
    </location>
</feature>
<accession>A0A8J2SH64</accession>
<feature type="compositionally biased region" description="Low complexity" evidence="1">
    <location>
        <begin position="224"/>
        <end position="240"/>
    </location>
</feature>
<feature type="region of interest" description="Disordered" evidence="1">
    <location>
        <begin position="348"/>
        <end position="370"/>
    </location>
</feature>
<organism evidence="3 4">
    <name type="scientific">Pelagomonas calceolata</name>
    <dbReference type="NCBI Taxonomy" id="35677"/>
    <lineage>
        <taxon>Eukaryota</taxon>
        <taxon>Sar</taxon>
        <taxon>Stramenopiles</taxon>
        <taxon>Ochrophyta</taxon>
        <taxon>Pelagophyceae</taxon>
        <taxon>Pelagomonadales</taxon>
        <taxon>Pelagomonadaceae</taxon>
        <taxon>Pelagomonas</taxon>
    </lineage>
</organism>
<feature type="compositionally biased region" description="Low complexity" evidence="1">
    <location>
        <begin position="120"/>
        <end position="143"/>
    </location>
</feature>
<dbReference type="InterPro" id="IPR006816">
    <property type="entry name" value="ELMO_dom"/>
</dbReference>
<feature type="region of interest" description="Disordered" evidence="1">
    <location>
        <begin position="112"/>
        <end position="193"/>
    </location>
</feature>
<comment type="caution">
    <text evidence="3">The sequence shown here is derived from an EMBL/GenBank/DDBJ whole genome shotgun (WGS) entry which is preliminary data.</text>
</comment>
<gene>
    <name evidence="3" type="ORF">PECAL_1P27050</name>
</gene>
<keyword evidence="4" id="KW-1185">Reference proteome</keyword>
<feature type="region of interest" description="Disordered" evidence="1">
    <location>
        <begin position="210"/>
        <end position="325"/>
    </location>
</feature>
<evidence type="ECO:0000259" key="2">
    <source>
        <dbReference type="PROSITE" id="PS51335"/>
    </source>
</evidence>
<evidence type="ECO:0000313" key="4">
    <source>
        <dbReference type="Proteomes" id="UP000789595"/>
    </source>
</evidence>
<dbReference type="Pfam" id="PF04727">
    <property type="entry name" value="ELMO_CED12"/>
    <property type="match status" value="1"/>
</dbReference>
<sequence length="641" mass="68067">MGLLDALDESIATVEAEHQEKGSPTTATLASTAAAPPASCGTYERTSAPDTYRCAANGFYLYKRSPNSWCVGKEPGGASCKCYQSKKGWQFYVSKKWTLRADVSLTWDDATGSSADPSVPAAEEAAPAPAAEATAAEKPQTTARVQGGMLAGDDDATSSSGDDDEEVEVAEAPAAPPAKTPAPTAEPAKKKTSDAFGLAYTPYEVYDAAAARNAESSDDESDAESATAAPANSPPVASQATGDAPDLPSDKVRSLDSAPPPKNANNGKPRAGAKAPPPAHVVQDRPSAPSEPKPSAQDAPAAKAPPPPNVVQDAPSAEANAPQDGAFKAFDPAVLARTVAAYRAPVAAAPDSNEDAWASIKPPEQEEAEEPIKAEPITYDEALRHFQGLDMSSDQGKITPTQPDQRHLLKRIFKRRPDLKAPDAERDFVFLVALQKYDPRVPVHWRMIHTVFRELTPKNKPVPCPTLGAHWVRIGFQGNDPRTDVNRAMRCLALLQLLHLLEKERRLAGALFRAANQGGKDWPFACTSISFTRMAVQKLRSGKLNGSCNALGVLPALHECHAALFRDFLARIRSGQDRFCALNDIQEGKKPIKVAKKTKPAAAKARVEEPPAAFAALGGLPDDPSSQSSSGAALGRRYLVT</sequence>
<dbReference type="PANTHER" id="PTHR48125:SF12">
    <property type="entry name" value="AT HOOK TRANSCRIPTION FACTOR FAMILY-RELATED"/>
    <property type="match status" value="1"/>
</dbReference>
<dbReference type="PROSITE" id="PS51335">
    <property type="entry name" value="ELMO"/>
    <property type="match status" value="1"/>
</dbReference>